<gene>
    <name evidence="1" type="ORF">H9847_00500</name>
</gene>
<name>A0A948WYT2_9GAMM</name>
<dbReference type="AlphaFoldDB" id="A0A948WYT2"/>
<dbReference type="Proteomes" id="UP000733611">
    <property type="component" value="Unassembled WGS sequence"/>
</dbReference>
<protein>
    <submittedName>
        <fullName evidence="1">Uncharacterized protein</fullName>
    </submittedName>
</protein>
<sequence>MAHQIQQIRHRFYPKLSVWRGNYQHGSWLLNFLALLDNLPSKTPQQDEAKAEAFTALWQAALPFIDDANFFSRRQSSNQQEREKWYEQIAQAHDIGFTAAPVSAFAHYVLNKRKGTMTYEEACHYLQSEEEAIFGQLQWQNDADVNKIRLYLERLHALRTRVSQMTELVAMDTKFEAADCTGGFAYIFAPRKLLQEFYDHYAYETTFCLRAD</sequence>
<proteinExistence type="predicted"/>
<organism evidence="1 2">
    <name type="scientific">Candidatus Anaerobiospirillum pullicola</name>
    <dbReference type="NCBI Taxonomy" id="2838451"/>
    <lineage>
        <taxon>Bacteria</taxon>
        <taxon>Pseudomonadati</taxon>
        <taxon>Pseudomonadota</taxon>
        <taxon>Gammaproteobacteria</taxon>
        <taxon>Aeromonadales</taxon>
        <taxon>Succinivibrionaceae</taxon>
        <taxon>Anaerobiospirillum</taxon>
    </lineage>
</organism>
<evidence type="ECO:0000313" key="2">
    <source>
        <dbReference type="Proteomes" id="UP000733611"/>
    </source>
</evidence>
<evidence type="ECO:0000313" key="1">
    <source>
        <dbReference type="EMBL" id="MBU3843344.1"/>
    </source>
</evidence>
<reference evidence="1" key="2">
    <citation type="submission" date="2021-04" db="EMBL/GenBank/DDBJ databases">
        <authorList>
            <person name="Gilroy R."/>
        </authorList>
    </citation>
    <scope>NUCLEOTIDE SEQUENCE</scope>
    <source>
        <strain evidence="1">378</strain>
    </source>
</reference>
<accession>A0A948WYT2</accession>
<reference evidence="1" key="1">
    <citation type="journal article" date="2021" name="PeerJ">
        <title>Extensive microbial diversity within the chicken gut microbiome revealed by metagenomics and culture.</title>
        <authorList>
            <person name="Gilroy R."/>
            <person name="Ravi A."/>
            <person name="Getino M."/>
            <person name="Pursley I."/>
            <person name="Horton D.L."/>
            <person name="Alikhan N.F."/>
            <person name="Baker D."/>
            <person name="Gharbi K."/>
            <person name="Hall N."/>
            <person name="Watson M."/>
            <person name="Adriaenssens E.M."/>
            <person name="Foster-Nyarko E."/>
            <person name="Jarju S."/>
            <person name="Secka A."/>
            <person name="Antonio M."/>
            <person name="Oren A."/>
            <person name="Chaudhuri R.R."/>
            <person name="La Ragione R."/>
            <person name="Hildebrand F."/>
            <person name="Pallen M.J."/>
        </authorList>
    </citation>
    <scope>NUCLEOTIDE SEQUENCE</scope>
    <source>
        <strain evidence="1">378</strain>
    </source>
</reference>
<comment type="caution">
    <text evidence="1">The sequence shown here is derived from an EMBL/GenBank/DDBJ whole genome shotgun (WGS) entry which is preliminary data.</text>
</comment>
<dbReference type="EMBL" id="JAHLFE010000011">
    <property type="protein sequence ID" value="MBU3843344.1"/>
    <property type="molecule type" value="Genomic_DNA"/>
</dbReference>